<dbReference type="SUPFAM" id="SSF47413">
    <property type="entry name" value="lambda repressor-like DNA-binding domains"/>
    <property type="match status" value="1"/>
</dbReference>
<evidence type="ECO:0000259" key="1">
    <source>
        <dbReference type="PROSITE" id="PS50943"/>
    </source>
</evidence>
<dbReference type="Proteomes" id="UP000546970">
    <property type="component" value="Unassembled WGS sequence"/>
</dbReference>
<organism evidence="2 3">
    <name type="scientific">Collinsella acetigenes</name>
    <dbReference type="NCBI Taxonomy" id="2713419"/>
    <lineage>
        <taxon>Bacteria</taxon>
        <taxon>Bacillati</taxon>
        <taxon>Actinomycetota</taxon>
        <taxon>Coriobacteriia</taxon>
        <taxon>Coriobacteriales</taxon>
        <taxon>Coriobacteriaceae</taxon>
        <taxon>Collinsella</taxon>
    </lineage>
</organism>
<feature type="domain" description="HTH cro/C1-type" evidence="1">
    <location>
        <begin position="21"/>
        <end position="75"/>
    </location>
</feature>
<dbReference type="InterPro" id="IPR001387">
    <property type="entry name" value="Cro/C1-type_HTH"/>
</dbReference>
<dbReference type="GO" id="GO:0003677">
    <property type="term" value="F:DNA binding"/>
    <property type="evidence" value="ECO:0007669"/>
    <property type="project" value="InterPro"/>
</dbReference>
<comment type="caution">
    <text evidence="2">The sequence shown here is derived from an EMBL/GenBank/DDBJ whole genome shotgun (WGS) entry which is preliminary data.</text>
</comment>
<reference evidence="2 3" key="1">
    <citation type="submission" date="2020-04" db="EMBL/GenBank/DDBJ databases">
        <title>Collinsella sp. KGMB02528 nov., an anaerobic actinobacterium isolated from human feces.</title>
        <authorList>
            <person name="Han K.-I."/>
            <person name="Eom M.K."/>
            <person name="Kim J.-S."/>
            <person name="Lee K.C."/>
            <person name="Suh M.K."/>
            <person name="Park S.-H."/>
            <person name="Lee J.H."/>
            <person name="Kang S.W."/>
            <person name="Park J.-E."/>
            <person name="Oh B.S."/>
            <person name="Yu S.Y."/>
            <person name="Choi S.-H."/>
            <person name="Lee D.H."/>
            <person name="Yoon H."/>
            <person name="Kim B.-Y."/>
            <person name="Lee J.H."/>
            <person name="Lee J.-S."/>
        </authorList>
    </citation>
    <scope>NUCLEOTIDE SEQUENCE [LARGE SCALE GENOMIC DNA]</scope>
    <source>
        <strain evidence="2 3">KGMB02528</strain>
    </source>
</reference>
<dbReference type="SMART" id="SM00530">
    <property type="entry name" value="HTH_XRE"/>
    <property type="match status" value="1"/>
</dbReference>
<dbReference type="PROSITE" id="PS50943">
    <property type="entry name" value="HTH_CROC1"/>
    <property type="match status" value="1"/>
</dbReference>
<dbReference type="InterPro" id="IPR010982">
    <property type="entry name" value="Lambda_DNA-bd_dom_sf"/>
</dbReference>
<gene>
    <name evidence="2" type="ORF">HF320_07650</name>
</gene>
<dbReference type="AlphaFoldDB" id="A0A7X9UCZ2"/>
<name>A0A7X9UCZ2_9ACTN</name>
<sequence>MPATTLAGMDTFLRKTLGQNIKARREELGLSKVDLCIAADIQRPILDRIEQGLGNIRLDTLQSLADVLKTTPSDLIKDPNEQ</sequence>
<dbReference type="Pfam" id="PF01381">
    <property type="entry name" value="HTH_3"/>
    <property type="match status" value="1"/>
</dbReference>
<proteinExistence type="predicted"/>
<dbReference type="EMBL" id="JABBCP010000007">
    <property type="protein sequence ID" value="NMF56198.1"/>
    <property type="molecule type" value="Genomic_DNA"/>
</dbReference>
<evidence type="ECO:0000313" key="2">
    <source>
        <dbReference type="EMBL" id="NMF56198.1"/>
    </source>
</evidence>
<dbReference type="RefSeq" id="WP_138378703.1">
    <property type="nucleotide sequence ID" value="NZ_JABBCP010000007.1"/>
</dbReference>
<dbReference type="CDD" id="cd00093">
    <property type="entry name" value="HTH_XRE"/>
    <property type="match status" value="1"/>
</dbReference>
<accession>A0A7X9UCZ2</accession>
<evidence type="ECO:0000313" key="3">
    <source>
        <dbReference type="Proteomes" id="UP000546970"/>
    </source>
</evidence>
<protein>
    <submittedName>
        <fullName evidence="2">Helix-turn-helix transcriptional regulator</fullName>
    </submittedName>
</protein>
<dbReference type="Gene3D" id="1.10.260.40">
    <property type="entry name" value="lambda repressor-like DNA-binding domains"/>
    <property type="match status" value="1"/>
</dbReference>
<keyword evidence="3" id="KW-1185">Reference proteome</keyword>